<protein>
    <recommendedName>
        <fullName evidence="5">Transmembrane protein</fullName>
    </recommendedName>
</protein>
<dbReference type="Proteomes" id="UP000683925">
    <property type="component" value="Unassembled WGS sequence"/>
</dbReference>
<comment type="caution">
    <text evidence="3">The sequence shown here is derived from an EMBL/GenBank/DDBJ whole genome shotgun (WGS) entry which is preliminary data.</text>
</comment>
<keyword evidence="1" id="KW-0812">Transmembrane</keyword>
<accession>A0A8S1YKC5</accession>
<evidence type="ECO:0008006" key="5">
    <source>
        <dbReference type="Google" id="ProtNLM"/>
    </source>
</evidence>
<organism evidence="3 4">
    <name type="scientific">Paramecium octaurelia</name>
    <dbReference type="NCBI Taxonomy" id="43137"/>
    <lineage>
        <taxon>Eukaryota</taxon>
        <taxon>Sar</taxon>
        <taxon>Alveolata</taxon>
        <taxon>Ciliophora</taxon>
        <taxon>Intramacronucleata</taxon>
        <taxon>Oligohymenophorea</taxon>
        <taxon>Peniculida</taxon>
        <taxon>Parameciidae</taxon>
        <taxon>Paramecium</taxon>
    </lineage>
</organism>
<dbReference type="OrthoDB" id="311225at2759"/>
<dbReference type="OMA" id="TKRTTFE"/>
<feature type="signal peptide" evidence="2">
    <location>
        <begin position="1"/>
        <end position="17"/>
    </location>
</feature>
<gene>
    <name evidence="3" type="ORF">POCTA_138.1.T1670040</name>
</gene>
<feature type="transmembrane region" description="Helical" evidence="1">
    <location>
        <begin position="1217"/>
        <end position="1236"/>
    </location>
</feature>
<reference evidence="3" key="1">
    <citation type="submission" date="2021-01" db="EMBL/GenBank/DDBJ databases">
        <authorList>
            <consortium name="Genoscope - CEA"/>
            <person name="William W."/>
        </authorList>
    </citation>
    <scope>NUCLEOTIDE SEQUENCE</scope>
</reference>
<dbReference type="EMBL" id="CAJJDP010000170">
    <property type="protein sequence ID" value="CAD8214063.1"/>
    <property type="molecule type" value="Genomic_DNA"/>
</dbReference>
<keyword evidence="1" id="KW-0472">Membrane</keyword>
<evidence type="ECO:0000313" key="4">
    <source>
        <dbReference type="Proteomes" id="UP000683925"/>
    </source>
</evidence>
<name>A0A8S1YKC5_PAROT</name>
<proteinExistence type="predicted"/>
<sequence length="1252" mass="149910">MKILYILLGYLINHVNSKCDELITQPQITCYQFTSECYILEGDEEDYQELQHINTQIVQKSFQIPFKEEPILIRVINSLNQNKIQEKLLCSLFVNIDYYITCMGFDLILYEEQTNYSELIRIDTKILANEHCDELFTNQDGSLSLFCLGSSSLKQYYLDFQRSVTLSLEYDVSDQIEDGCKKKQIRRNEEQYLIVFYQCLRWKIMQIKNNQSHTLFDASMKSQNIQLSNLSLIDDVTYCERNQQTYSIILIQDNFYVLIHLNYYETKNLNYFLIQQTKKIQKIIFQQKCSMIILVNELDKTNSSLIQTQKQLEIILDQKYSMDNIHFHSNLLFLQNQFELNILINARINQTYQICNTSLYFFDSNNLFSQFDQTKKVLQFYQYKPLSAFIKPRQKFVYVIERNNLFKSDDIVQCFRILEDNNNQKEKLQFTELMEFQNNCQTKYQRLLITQNFKYFNNANATFDLKNSDGSISVSISKYQYSQQNCLIRLYKSYFQHKVQLKQIINDYVCFQYESYFYIYDCKQLKLSNSVNLDQYYVLESQLVYYFVSRNNKNNNVLRGVKFQLESLLYFNIQLNNVITNVKQVSQNAFIYTKDSDLPLIMSTNPEKKPFYKYLSKNLYQPGPILFYFENENSKFIQYAKMLAISNKEHLKCYQIQEQLIISIQKLQPCYLIFAIQNSTQSLILNYFWDDELHQIKNYTFKDFQFYYPFKYSINTDSLAILLEQNNSLSIAIFQYNLSVLQFIEIIATDDSFFQFDQFRILFSFEKVWMYSFVKIFLVNLEIENLYQNTLKSNFSMNLKEEEGSIELKISIQNQCYELYSLMKSSLIEIQNNKRLKLNFSEMFYGPISNLTLINNSNVILKGPIIYKEELLNCAEQTSTLCYRQYHFQSLKPKQSFRVIVLENYFINVIKDYLWNQFYMTWIEQQYYLCISQLFDDLNIELIQCTENQYEFCKLISNISHNFNINLTNIADTIRVGNLIKLKPKDDNNNAIIFIDGINFNFYIVTGIILDILYIEKSNDQYLFLQKDINIWFDLQLAVNFNEYDFTIKLVSCKQSENVINIKLFIVKQLFSELFQLNINQKNDKIELLLQKQFRNQIPYNNSQNQDMIIQYIDDTHIILKQTQNALSHFYDVQEDRQFYDYFHKTMFNREIIRLNTTHLIFADQQFQQLQIGTIGYELEIQNSDEIEQHCQLFAQNEISNAIVTLQIHIIKNNKMFTNRILYIQITCFLFILIYTRQIKYKSKNQKQQQYA</sequence>
<evidence type="ECO:0000256" key="1">
    <source>
        <dbReference type="SAM" id="Phobius"/>
    </source>
</evidence>
<evidence type="ECO:0000313" key="3">
    <source>
        <dbReference type="EMBL" id="CAD8214063.1"/>
    </source>
</evidence>
<feature type="chain" id="PRO_5035830806" description="Transmembrane protein" evidence="2">
    <location>
        <begin position="18"/>
        <end position="1252"/>
    </location>
</feature>
<keyword evidence="2" id="KW-0732">Signal</keyword>
<dbReference type="AlphaFoldDB" id="A0A8S1YKC5"/>
<keyword evidence="4" id="KW-1185">Reference proteome</keyword>
<evidence type="ECO:0000256" key="2">
    <source>
        <dbReference type="SAM" id="SignalP"/>
    </source>
</evidence>
<keyword evidence="1" id="KW-1133">Transmembrane helix</keyword>